<dbReference type="FunFam" id="1.20.1310.20:FF:000023">
    <property type="entry name" value="Erythrocyte membrane protein 1, PfEMP1"/>
    <property type="match status" value="1"/>
</dbReference>
<evidence type="ECO:0000259" key="3">
    <source>
        <dbReference type="Pfam" id="PF03011"/>
    </source>
</evidence>
<feature type="compositionally biased region" description="Basic and acidic residues" evidence="2">
    <location>
        <begin position="1504"/>
        <end position="1516"/>
    </location>
</feature>
<dbReference type="EMBL" id="HG810765">
    <property type="protein sequence ID" value="CDO62669.1"/>
    <property type="molecule type" value="Genomic_DNA"/>
</dbReference>
<evidence type="ECO:0000259" key="7">
    <source>
        <dbReference type="Pfam" id="PF18562"/>
    </source>
</evidence>
<feature type="coiled-coil region" evidence="1">
    <location>
        <begin position="2363"/>
        <end position="2390"/>
    </location>
</feature>
<feature type="region of interest" description="Disordered" evidence="2">
    <location>
        <begin position="2463"/>
        <end position="2492"/>
    </location>
</feature>
<evidence type="ECO:0000256" key="2">
    <source>
        <dbReference type="SAM" id="MobiDB-lite"/>
    </source>
</evidence>
<dbReference type="Gene3D" id="1.20.58.1930">
    <property type="match status" value="1"/>
</dbReference>
<feature type="domain" description="Duffy-antigen binding" evidence="4">
    <location>
        <begin position="2605"/>
        <end position="2787"/>
    </location>
</feature>
<dbReference type="InterPro" id="IPR029211">
    <property type="entry name" value="PfEMP1_ATS"/>
</dbReference>
<feature type="compositionally biased region" description="Polar residues" evidence="2">
    <location>
        <begin position="3426"/>
        <end position="3444"/>
    </location>
</feature>
<feature type="domain" description="Duffy-antigen binding" evidence="4">
    <location>
        <begin position="2990"/>
        <end position="3161"/>
    </location>
</feature>
<proteinExistence type="predicted"/>
<feature type="domain" description="Duffy-antigen binding" evidence="4">
    <location>
        <begin position="954"/>
        <end position="1123"/>
    </location>
</feature>
<dbReference type="Gene3D" id="1.20.1310.20">
    <property type="entry name" value="Duffy-antigen binding domain"/>
    <property type="match status" value="6"/>
</dbReference>
<feature type="region of interest" description="Disordered" evidence="2">
    <location>
        <begin position="1504"/>
        <end position="1524"/>
    </location>
</feature>
<evidence type="ECO:0000259" key="4">
    <source>
        <dbReference type="Pfam" id="PF05424"/>
    </source>
</evidence>
<feature type="domain" description="Cysteine-rich interdomain region 1 gamma" evidence="7">
    <location>
        <begin position="1846"/>
        <end position="1897"/>
    </location>
</feature>
<feature type="domain" description="Duffy-antigen binding" evidence="4">
    <location>
        <begin position="2163"/>
        <end position="2345"/>
    </location>
</feature>
<feature type="domain" description="Plasmodium falciparum erythrocyte membrane protein-1 N-terminal segment" evidence="6">
    <location>
        <begin position="27"/>
        <end position="61"/>
    </location>
</feature>
<evidence type="ECO:0000259" key="8">
    <source>
        <dbReference type="Pfam" id="PF22672"/>
    </source>
</evidence>
<protein>
    <submittedName>
        <fullName evidence="9">Erythrocyte membrane protein 1, EMP1</fullName>
    </submittedName>
</protein>
<feature type="region of interest" description="Disordered" evidence="2">
    <location>
        <begin position="3426"/>
        <end position="3465"/>
    </location>
</feature>
<feature type="region of interest" description="Disordered" evidence="2">
    <location>
        <begin position="1457"/>
        <end position="1480"/>
    </location>
</feature>
<feature type="domain" description="Duffy-binding-like" evidence="3">
    <location>
        <begin position="662"/>
        <end position="820"/>
    </location>
</feature>
<feature type="region of interest" description="Disordered" evidence="2">
    <location>
        <begin position="1547"/>
        <end position="1567"/>
    </location>
</feature>
<feature type="region of interest" description="Disordered" evidence="2">
    <location>
        <begin position="3264"/>
        <end position="3300"/>
    </location>
</feature>
<feature type="region of interest" description="Disordered" evidence="2">
    <location>
        <begin position="2053"/>
        <end position="2094"/>
    </location>
</feature>
<dbReference type="FunFam" id="1.20.58.830:FF:000021">
    <property type="entry name" value="Erythrocyte membrane protein 1, PfEMP1"/>
    <property type="match status" value="1"/>
</dbReference>
<dbReference type="GO" id="GO:0016020">
    <property type="term" value="C:membrane"/>
    <property type="evidence" value="ECO:0007669"/>
    <property type="project" value="InterPro"/>
</dbReference>
<feature type="region of interest" description="Disordered" evidence="2">
    <location>
        <begin position="1351"/>
        <end position="1392"/>
    </location>
</feature>
<feature type="compositionally biased region" description="Basic and acidic residues" evidence="2">
    <location>
        <begin position="750"/>
        <end position="759"/>
    </location>
</feature>
<feature type="domain" description="Duffy-binding-like" evidence="8">
    <location>
        <begin position="1661"/>
        <end position="1802"/>
    </location>
</feature>
<dbReference type="Gene3D" id="1.10.1900.40">
    <property type="entry name" value="Acidic terminal segments, variant surface antigen of PfEMP1"/>
    <property type="match status" value="2"/>
</dbReference>
<feature type="region of interest" description="Disordered" evidence="2">
    <location>
        <begin position="813"/>
        <end position="862"/>
    </location>
</feature>
<evidence type="ECO:0000256" key="1">
    <source>
        <dbReference type="SAM" id="Coils"/>
    </source>
</evidence>
<evidence type="ECO:0000259" key="6">
    <source>
        <dbReference type="Pfam" id="PF15447"/>
    </source>
</evidence>
<feature type="compositionally biased region" description="Acidic residues" evidence="2">
    <location>
        <begin position="813"/>
        <end position="832"/>
    </location>
</feature>
<dbReference type="VEuPathDB" id="PlasmoDB:PRG01_0404400"/>
<name>A0A060RNP8_PLARE</name>
<dbReference type="SUPFAM" id="SSF140924">
    <property type="entry name" value="Duffy binding domain-like"/>
    <property type="match status" value="8"/>
</dbReference>
<feature type="compositionally biased region" description="Gly residues" evidence="2">
    <location>
        <begin position="1"/>
        <end position="12"/>
    </location>
</feature>
<evidence type="ECO:0000313" key="10">
    <source>
        <dbReference type="Proteomes" id="UP000027581"/>
    </source>
</evidence>
<dbReference type="Pfam" id="PF18562">
    <property type="entry name" value="CIDR1_gamma"/>
    <property type="match status" value="1"/>
</dbReference>
<dbReference type="InterPro" id="IPR042202">
    <property type="entry name" value="Duffy-ag-bd_sf"/>
</dbReference>
<feature type="compositionally biased region" description="Polar residues" evidence="2">
    <location>
        <begin position="3589"/>
        <end position="3615"/>
    </location>
</feature>
<dbReference type="InterPro" id="IPR029210">
    <property type="entry name" value="PfEMP1_NTS"/>
</dbReference>
<dbReference type="InterPro" id="IPR054595">
    <property type="entry name" value="DBL_C"/>
</dbReference>
<dbReference type="FunFam" id="1.20.58.1930:FF:000001">
    <property type="entry name" value="Erythrocyte membrane protein 1, PfEMP1"/>
    <property type="match status" value="1"/>
</dbReference>
<dbReference type="Pfam" id="PF22672">
    <property type="entry name" value="DBL_C"/>
    <property type="match status" value="4"/>
</dbReference>
<dbReference type="Pfam" id="PF15445">
    <property type="entry name" value="ATS"/>
    <property type="match status" value="1"/>
</dbReference>
<feature type="region of interest" description="Disordered" evidence="2">
    <location>
        <begin position="473"/>
        <end position="494"/>
    </location>
</feature>
<dbReference type="FunFam" id="1.20.1310.20:FF:000001">
    <property type="entry name" value="Erythrocyte membrane protein 1, PfEMP1"/>
    <property type="match status" value="1"/>
</dbReference>
<reference evidence="9" key="2">
    <citation type="submission" date="2014-05" db="EMBL/GenBank/DDBJ databases">
        <title>The genome sequences of chimpanzee malaria parasites reveal the path to human adaptation.</title>
        <authorList>
            <person name="Otto T.D."/>
            <person name="Rayner J.C."/>
            <person name="Boehme U."/>
            <person name="Pain A."/>
            <person name="Spottiswoode N."/>
            <person name="Sanders M."/>
            <person name="Quail M."/>
            <person name="Ollomo B."/>
            <person name="Renaud F."/>
            <person name="Thomas A.W."/>
            <person name="Prugnolle F."/>
            <person name="Conway D.J."/>
            <person name="Newbold C."/>
            <person name="Berriman M."/>
        </authorList>
    </citation>
    <scope>NUCLEOTIDE SEQUENCE [LARGE SCALE GENOMIC DNA]</scope>
    <source>
        <strain evidence="9">CDC</strain>
    </source>
</reference>
<feature type="domain" description="Plasmodium falciparum erythrocyte membrane protein 1 acidic terminal segment" evidence="5">
    <location>
        <begin position="3309"/>
        <end position="3843"/>
    </location>
</feature>
<keyword evidence="10" id="KW-1185">Reference proteome</keyword>
<feature type="region of interest" description="Disordered" evidence="2">
    <location>
        <begin position="2006"/>
        <end position="2033"/>
    </location>
</feature>
<feature type="compositionally biased region" description="Acidic residues" evidence="2">
    <location>
        <begin position="2071"/>
        <end position="2086"/>
    </location>
</feature>
<dbReference type="InterPro" id="IPR008602">
    <property type="entry name" value="Duffy-antigen-binding"/>
</dbReference>
<feature type="region of interest" description="Disordered" evidence="2">
    <location>
        <begin position="750"/>
        <end position="770"/>
    </location>
</feature>
<feature type="compositionally biased region" description="Pro residues" evidence="2">
    <location>
        <begin position="3283"/>
        <end position="3298"/>
    </location>
</feature>
<dbReference type="Pfam" id="PF03011">
    <property type="entry name" value="PFEMP"/>
    <property type="match status" value="2"/>
</dbReference>
<feature type="coiled-coil region" evidence="1">
    <location>
        <begin position="1166"/>
        <end position="1193"/>
    </location>
</feature>
<dbReference type="FunFam" id="1.10.1900.40:FF:000001">
    <property type="entry name" value="Erythrocyte membrane protein 1"/>
    <property type="match status" value="1"/>
</dbReference>
<feature type="domain" description="Duffy-antigen binding" evidence="4">
    <location>
        <begin position="1391"/>
        <end position="1589"/>
    </location>
</feature>
<dbReference type="InterPro" id="IPR041480">
    <property type="entry name" value="CIDR1_gamma"/>
</dbReference>
<dbReference type="InterPro" id="IPR004258">
    <property type="entry name" value="DBL"/>
</dbReference>
<feature type="domain" description="Duffy-binding-like" evidence="8">
    <location>
        <begin position="2350"/>
        <end position="2469"/>
    </location>
</feature>
<feature type="compositionally biased region" description="Polar residues" evidence="2">
    <location>
        <begin position="2053"/>
        <end position="2068"/>
    </location>
</feature>
<feature type="compositionally biased region" description="Polar residues" evidence="2">
    <location>
        <begin position="2473"/>
        <end position="2485"/>
    </location>
</feature>
<dbReference type="InterPro" id="IPR044932">
    <property type="entry name" value="PfEMP1_ATS_sf"/>
</dbReference>
<dbReference type="FunFam" id="1.20.58.830:FF:000029">
    <property type="entry name" value="Erythrocyte membrane protein 1, PfEMP1"/>
    <property type="match status" value="1"/>
</dbReference>
<feature type="region of interest" description="Disordered" evidence="2">
    <location>
        <begin position="1"/>
        <end position="20"/>
    </location>
</feature>
<feature type="compositionally biased region" description="Basic and acidic residues" evidence="2">
    <location>
        <begin position="1351"/>
        <end position="1367"/>
    </location>
</feature>
<evidence type="ECO:0000259" key="5">
    <source>
        <dbReference type="Pfam" id="PF15445"/>
    </source>
</evidence>
<dbReference type="PhylomeDB" id="A0A060RNP8"/>
<dbReference type="Gene3D" id="1.20.58.830">
    <property type="match status" value="7"/>
</dbReference>
<dbReference type="Pfam" id="PF05424">
    <property type="entry name" value="Duffy_binding"/>
    <property type="match status" value="6"/>
</dbReference>
<dbReference type="Pfam" id="PF15447">
    <property type="entry name" value="NTS"/>
    <property type="match status" value="1"/>
</dbReference>
<dbReference type="VEuPathDB" id="PlasmoDB:PRCDC_0400300"/>
<feature type="domain" description="Duffy-antigen binding" evidence="4">
    <location>
        <begin position="121"/>
        <end position="310"/>
    </location>
</feature>
<gene>
    <name evidence="9" type="primary">VAR</name>
    <name evidence="9" type="ORF">PRCDC_0400300</name>
</gene>
<feature type="domain" description="Duffy-binding-like" evidence="8">
    <location>
        <begin position="314"/>
        <end position="472"/>
    </location>
</feature>
<dbReference type="GO" id="GO:0046789">
    <property type="term" value="F:host cell surface receptor binding"/>
    <property type="evidence" value="ECO:0007669"/>
    <property type="project" value="InterPro"/>
</dbReference>
<dbReference type="Proteomes" id="UP000027581">
    <property type="component" value="Unassembled WGS sequence"/>
</dbReference>
<accession>A0A060RNP8</accession>
<feature type="domain" description="Duffy-binding-like" evidence="3">
    <location>
        <begin position="1914"/>
        <end position="2058"/>
    </location>
</feature>
<evidence type="ECO:0000313" key="9">
    <source>
        <dbReference type="EMBL" id="CDO62669.1"/>
    </source>
</evidence>
<feature type="compositionally biased region" description="Low complexity" evidence="2">
    <location>
        <begin position="473"/>
        <end position="482"/>
    </location>
</feature>
<feature type="compositionally biased region" description="Low complexity" evidence="2">
    <location>
        <begin position="3445"/>
        <end position="3456"/>
    </location>
</feature>
<feature type="domain" description="Duffy-binding-like" evidence="8">
    <location>
        <begin position="2791"/>
        <end position="2928"/>
    </location>
</feature>
<reference evidence="9" key="1">
    <citation type="submission" date="2014-01" db="EMBL/GenBank/DDBJ databases">
        <authorList>
            <person name="Aslett M."/>
        </authorList>
    </citation>
    <scope>NUCLEOTIDE SEQUENCE</scope>
    <source>
        <strain evidence="9">CDC</strain>
    </source>
</reference>
<dbReference type="VEuPathDB" id="PlasmoDB:PRG01_0710600"/>
<organism evidence="9 10">
    <name type="scientific">Plasmodium reichenowi</name>
    <dbReference type="NCBI Taxonomy" id="5854"/>
    <lineage>
        <taxon>Eukaryota</taxon>
        <taxon>Sar</taxon>
        <taxon>Alveolata</taxon>
        <taxon>Apicomplexa</taxon>
        <taxon>Aconoidasida</taxon>
        <taxon>Haemosporida</taxon>
        <taxon>Plasmodiidae</taxon>
        <taxon>Plasmodium</taxon>
        <taxon>Plasmodium (Laverania)</taxon>
    </lineage>
</organism>
<sequence length="3843" mass="440359">MGTRGSGGGGGAKGKKDEPKYYQATEAKDFLDQIGQIVHKKVREEALNYVSDLQGHLSDATFKERNKIDNLDSKLCEINHIYHTNVTDGHSDPCEGRALDRFSDKQGAECDRKKIRGNNEGACAPFRRLHLCDQHLSQMNDDKINNKDNLLLEVLLAAKYEGDSLTQYHDIYHQTYTDSKICTVLARSFADIGDIVRGKDLYLGNPQESAQRNKLEDNLKKIFGKIYDKLSPKAKEYYQKDKETENFFQLREDWWEANRLQVWKAITCSAGGGTYFRKTCSNNTKDTDHNCQCIDGTVPTNFDYVPQYLRWFEEWAEDFCRKKKKKVENLDKQCRGEYQNEKRYCSRNGYDCEKTKRAIGRLRMGKGCISCLYACNPYVDWIDNQRKQFLKQKEKYINVINEISSSSRPGRSAGGTTTTKYDGYEKQFYDILKDKYKDGGGPDKFLDLLNKEDVCTKITDEKEGRINFEKVNSGSAGTAASGTSGGNSGTNDKNEGTFYRSEYCQPCPHCGVKKNNNDGSGKEWEEKSDTDQCNIKLYKPKPGKNGTPIEILKSGENHNDIKQKLEQFCKTQNGTVAGVGGKGGGSGGNGVTGNSSSKELYEEWKCYQFDQLDKVGNGDDDEEYDNEVETGGGLCILENKKHESEKKSADEPKELQKTFNDFFYYWVAHMLKDSIHWKKKLDKCLKKGKAINCKNNTCKSDCECFKNWVGQKETEWGNIKDHYYMQKGMRDRDVPPETILEFNLRDEFLKGDSEEKSQEDNQNSLDSEEIKHLKEINKMLKDEEKAEAGAPGSGQKTIMDKLIHHEKDEAEDCLDTHEDEEEEGGDADDDECDDHHEEPTIMRPNPCTGESGSTSGRSRHPALATKVAEDMHLEARKQLGGSRSVLKGNIKNVTFRDGDTVKVLTKVCEITVKHNNDIKGIPTDGPCKDKGDGFEIGTDWKTGGKVNISDEHLFLPPRRQHFCTSNLEKLNVGSVSGNNNVNDKFLVEVLLSANKQAEWIKEKYKDTNGKTENKGKCRALRRSFADIGDIIKGTDLWNQNVDEIKTQTALKSVFDKIKTELESKLNGKDKDKYAKDNENKQLREDWWTANRRQVWKAMRCAIRKGKIPCPGMPVEDYIPQRLRWMTEWAEWYCKAQNKYYGDLLRDCGKCTVLENGKKCYKDTEGCTQCADQCKEYERKIKKWEKQWDKMNQKYVTLYGQAKTASPGTSFLQVDPDYKQVVDFLAQLCRASITASGLTRPKRDTNGGDSVYASAARYVHQELGTNMGCQEQTLFCNNNETKDKYAFRKKPKFYDDACSCDTRNKPEPKKEDACKIVNTLFTTKDSLNEACDLKYNKGKYYGWRCVNPTKTGERTTREGNDRGKEGVRVRTARAAGTPESGEKSSGDDNGSICVPQRRRRLYLHKVDDGEFDRTTASLREWFVKSAAVETFFLWDRYKKLKKKPRGEAGVAGAALTTLTGESIPSTEDGDEDPDAQLKNGEIPPSFLRQMFYTIADYRDILVRGGDKASDSGSDGKDSSSSNNDNIVLLVSENKEEMKAIQKQIDKILKKQSGDKKPGEKPNSEREEFWKQHGKDIWDGMLCSLTYKDNDVKGGKPQKVEAAKGGKDLFQELKGKYGIYTNVTLEDDSDTSRAKGVDESASGDKTTLDSFVKRPPYFRYLEEWGESFCVMRKKMLEKIRVGCIDESGKNKKQKYSGDGEACDRRNTSNGVSADLEGSSCAKPCSSYRKWIKTKKTEFEKQKEAYSKQKTDAEGKSNIYDKNFVQKLKSDYSSINLFLQKLGPCKNESAEDNKIFDDNGDTFRYEKYCGTCPEFKIDCGSGKCSGSTNGKDCNGGKITAESFKDKTDSKEVVMRVSDKSANGFDDLKDVCKDAHIFKGVRKEEWTCGNVCGLDVCKLKKVNGEKDNDKKILLIRALLKRWVEYFLEDYNKMNAKISHCTHNSEGNMCKNDCQNKCKCVGEWITKKREEWQQIKKDYLEKNKDDSDIDIKSLVRSFLETLQSQTEVNKIKGKHNKLRDFEDSPECNGTENSKNKKDGKNSDIIDCLIENLQQKITECPSSPSGHTPQTACETPTLDEDIDTPDILDENPDQTTIEAPRVCDTVMDKKETENAKKEKKKKDEDDVCKVVEGHFSMHKNGKKGINGCNPKTPPFDWNCNDKQLVPNDGTCMPPRRNKLCINDLKELKDQSSTEEELRKAFIKCAAKEIYFSWERYKQDHSDADNKLKSGEIPDEFKRQMFYTFGDYRDLLFGTDMLKNNVNTINVNENINKIFNNNKSLDKETDNSKRVAWWIQNRSDIWQAMICGLTQKLDDTFREKARTKLTTTYAYHNITFSDNTTLEEFSQTPQFLRWFTEWADDFCIQRKKQLETLKTACEEYDCNVENMDEKKKTCEEACQKYQKWIETWRTQYECQREKFKKDKDTNKYKDYHSTVSDINNARDAHDYLITKINNCHGTCECLKEISAKTNPKTQTEETKSPGTKSDTSNNKIPKTLEYPPKEIGDKCNCPKLPEPKYCVEKTAYDIRKEAETKVKNIDCNLKTDGKDFNGECNRVIKEKGTTANRVNSCDFEKTYKNSLNKINNKCEDNGKERYQIGQTWNSKYIKDIGKHLCIPPRREHMCLDDFKTLWSFTISDSNSLLKIIQQAAKTEGDYIIKKLLPKYPCNEDVICKAMKYSFADLGDIIRGRDMLKGINRANAYEATLNDVFDKIKRKCISDNIKHKDKYTNLQSFRSSWWDANRKDIWKAMTCNAPDEAKIYITKEGGYISPLTSTKNKCGHNDDPPDYDYIPQPLRWISEWSETYCLAQKDLLESMKICEHCKKKDNNEKCQPNVHGACTNCKKKCEKYKEFVESWKKQFEIQKKAYEGIYKKASTSNVRYFNGIDENTKNFVKKLKENCKTNLNTADKYLEGGSVCRRFKFVTTDTHDKNYAFHNTPPSHEEHCECAKKFDPLNECPVDTDVCNKYGTYPCRTKKLNKEIEDWTNHFVKKSIRNYEAVMVPPRRRQLCLVSISTYGGRINTEKKFKEYILHAASNEAKVLWNVHKSDEKKALQAIKYSFADYGNIVKGDDMLNTLEFVEKRLNEIFKQNSNENENVSEKRKKWWENNKEKIWNVMMCHYNGSDKKKDSCPSHGKIDEEDQFLRWMTEWAEYFCKEKKKEVSDLVEKCRTEITTKGLSSDKQIKKIPCYKDLQKYDHWLYNKKLEWNELSEKYEADYKEISRSKSTSMPQKAKQYVDQKCKECTCNFDDIITKYDKSGNGVSIIHSLIKHIHPGRTCGPDTSVNEDKKAPEKPSPPPQPPPLLPPADQPFDPTILQSTIPFGIALALTSIAFFFMKKKSKPPVDFFSVLEIPKSDYDIPTFKSSNRYIPYTSGKYRGKRYIYLEGDSGTDSGYTDHYSDITSSSESEYEEFDINDIYVPGTPKYKTLIEVVLEPSTSGKNAPNSGNTIPTSDIPNTPSDTTNTPSDTPPPIADNEWNELKQNFISNMLQNTEPNNNYRSGDIPTNTNNTNMSHDNVDNNAHPTTSRDTLDQKPFIMSIHDRNLYTGEEYSYDMANIVDSPYSGIDPTSSNHISLSGNLDSYSGTKGPYSGTKGPYSGNRDSYSGIDPTSGNHNLLSDNRDSYSGTKGPYSGTDLINDSLSGNHDIYNELLKRKENELFGTNNVKQTSTHSVASPTNSDPIHNQLELFHKWLDRHRNMCEKWENHHERLPKLKELWENETHSGKLSDNTIRTSDIPSGKHVLNSDVSIQIDMDNPKPTNEFTNMDTYSNNSSMDNILEDLEKYNEPYYDFYEDDIYYDVNDDKTSVDHINMDYNKMDNNNLDVPTKVQIEMNIVNNKKEIFEEEYPMSDIWNI</sequence>
<keyword evidence="1" id="KW-0175">Coiled coil</keyword>
<feature type="region of interest" description="Disordered" evidence="2">
    <location>
        <begin position="3569"/>
        <end position="3620"/>
    </location>
</feature>